<keyword evidence="7" id="KW-0788">Thiol protease</keyword>
<dbReference type="InterPro" id="IPR003593">
    <property type="entry name" value="AAA+_ATPase"/>
</dbReference>
<evidence type="ECO:0000256" key="3">
    <source>
        <dbReference type="ARBA" id="ARBA00022475"/>
    </source>
</evidence>
<dbReference type="CDD" id="cd18782">
    <property type="entry name" value="ABC_6TM_PrtD_LapB_HlyB_like"/>
    <property type="match status" value="1"/>
</dbReference>
<dbReference type="InterPro" id="IPR036640">
    <property type="entry name" value="ABC1_TM_sf"/>
</dbReference>
<evidence type="ECO:0000256" key="8">
    <source>
        <dbReference type="ARBA" id="ARBA00022840"/>
    </source>
</evidence>
<keyword evidence="4 12" id="KW-0812">Transmembrane</keyword>
<dbReference type="InterPro" id="IPR014710">
    <property type="entry name" value="RmlC-like_jellyroll"/>
</dbReference>
<name>A0A9E9C9I9_9CYAN</name>
<evidence type="ECO:0000256" key="2">
    <source>
        <dbReference type="ARBA" id="ARBA00022448"/>
    </source>
</evidence>
<dbReference type="GO" id="GO:0005524">
    <property type="term" value="F:ATP binding"/>
    <property type="evidence" value="ECO:0007669"/>
    <property type="project" value="UniProtKB-KW"/>
</dbReference>
<dbReference type="SUPFAM" id="SSF90123">
    <property type="entry name" value="ABC transporter transmembrane region"/>
    <property type="match status" value="1"/>
</dbReference>
<dbReference type="GO" id="GO:0006508">
    <property type="term" value="P:proteolysis"/>
    <property type="evidence" value="ECO:0007669"/>
    <property type="project" value="InterPro"/>
</dbReference>
<evidence type="ECO:0000256" key="11">
    <source>
        <dbReference type="SAM" id="MobiDB-lite"/>
    </source>
</evidence>
<evidence type="ECO:0000256" key="4">
    <source>
        <dbReference type="ARBA" id="ARBA00022692"/>
    </source>
</evidence>
<gene>
    <name evidence="17" type="ORF">OXH18_21100</name>
</gene>
<evidence type="ECO:0000256" key="6">
    <source>
        <dbReference type="ARBA" id="ARBA00022801"/>
    </source>
</evidence>
<dbReference type="InterPro" id="IPR011527">
    <property type="entry name" value="ABC1_TM_dom"/>
</dbReference>
<reference evidence="17" key="1">
    <citation type="submission" date="2022-12" db="EMBL/GenBank/DDBJ databases">
        <title>Polyphasic identification of a Novel Hot-Spring Cyanobacterium Ocullathermofonsia sinensis gen nov. sp. nov. and Genomic Insights on its Adaptations to the Thermal Habitat.</title>
        <authorList>
            <person name="Daroch M."/>
            <person name="Tang J."/>
            <person name="Jiang Y."/>
        </authorList>
    </citation>
    <scope>NUCLEOTIDE SEQUENCE</scope>
    <source>
        <strain evidence="17">PKUAC-SCTA174</strain>
    </source>
</reference>
<dbReference type="KEGG" id="tsin:OXH18_21100"/>
<evidence type="ECO:0000259" key="13">
    <source>
        <dbReference type="PROSITE" id="PS50042"/>
    </source>
</evidence>
<dbReference type="Gene3D" id="1.20.1560.10">
    <property type="entry name" value="ABC transporter type 1, transmembrane domain"/>
    <property type="match status" value="1"/>
</dbReference>
<dbReference type="RefSeq" id="WP_268609436.1">
    <property type="nucleotide sequence ID" value="NZ_CP113797.1"/>
</dbReference>
<dbReference type="SUPFAM" id="SSF51206">
    <property type="entry name" value="cAMP-binding domain-like"/>
    <property type="match status" value="1"/>
</dbReference>
<feature type="compositionally biased region" description="Polar residues" evidence="11">
    <location>
        <begin position="305"/>
        <end position="314"/>
    </location>
</feature>
<feature type="domain" description="ABC transmembrane type-1" evidence="15">
    <location>
        <begin position="509"/>
        <end position="788"/>
    </location>
</feature>
<dbReference type="Gene3D" id="3.40.50.300">
    <property type="entry name" value="P-loop containing nucleotide triphosphate hydrolases"/>
    <property type="match status" value="1"/>
</dbReference>
<dbReference type="GO" id="GO:0008234">
    <property type="term" value="F:cysteine-type peptidase activity"/>
    <property type="evidence" value="ECO:0007669"/>
    <property type="project" value="UniProtKB-KW"/>
</dbReference>
<dbReference type="AlphaFoldDB" id="A0A9E9C9I9"/>
<evidence type="ECO:0000256" key="5">
    <source>
        <dbReference type="ARBA" id="ARBA00022741"/>
    </source>
</evidence>
<dbReference type="PANTHER" id="PTHR43394:SF1">
    <property type="entry name" value="ATP-BINDING CASSETTE SUB-FAMILY B MEMBER 10, MITOCHONDRIAL"/>
    <property type="match status" value="1"/>
</dbReference>
<protein>
    <submittedName>
        <fullName evidence="17">Peptidase domain-containing ABC transporter</fullName>
    </submittedName>
</protein>
<dbReference type="SUPFAM" id="SSF52540">
    <property type="entry name" value="P-loop containing nucleoside triphosphate hydrolases"/>
    <property type="match status" value="1"/>
</dbReference>
<dbReference type="PANTHER" id="PTHR43394">
    <property type="entry name" value="ATP-DEPENDENT PERMEASE MDL1, MITOCHONDRIAL"/>
    <property type="match status" value="1"/>
</dbReference>
<keyword evidence="8" id="KW-0067">ATP-binding</keyword>
<dbReference type="Gene3D" id="3.90.70.10">
    <property type="entry name" value="Cysteine proteinases"/>
    <property type="match status" value="1"/>
</dbReference>
<accession>A0A9E9C9I9</accession>
<evidence type="ECO:0000256" key="9">
    <source>
        <dbReference type="ARBA" id="ARBA00022989"/>
    </source>
</evidence>
<evidence type="ECO:0000259" key="16">
    <source>
        <dbReference type="PROSITE" id="PS50990"/>
    </source>
</evidence>
<sequence length="1060" mass="116831">MTSVDAQIDSFISEFFEAWPFNHVPAKLRGQVASKLRLCSFRPGDLIYASKELPSAIHCVVQERVRLLGPTSYQSPTLAVVGKGEVIGWDSLLRRISVGSVRAAITVADNQPPDQLADVLTLALPADEFELLAVQHLMSVLTERISLIELFDTLSRFLSTMPTRFSEVSLKDLVQYIDREQLAVAKHWHPTMSSGHSYHTVAPLELTADRIWLVSGGEYLNIPIGTPVGAANQLNPHRPSLFPVRLLGLDRAFLSSAILSGAIPKPSTLPGSGFNRPLLPGNASSNPPIADSSIDSDTPIDTNLDHGSSISTPSLIFPPSPATSPRPALSADPSAQSYSVWRSPEATAVEDVVACFGMICDRLQVPYRPDSLRRWLTKNSTTHLEPYDLYLRIAQAIGLSAELIRFTPTAGGLNRLTTPALLRCHDIPAILHEVSPKTTVIGSPRTGLLRLTPEQLANRLSPDATTFDRFSPACQAIVFDRLPQTPLKHFGFHWFIGALSKQQGILLQVLIASMFVQLLGIANPLLVQQVIDNVIVNASVNAMPMFGMLMIIFAMLEGGLTVLRTYLLSSTTNRLDLRLGIEIVRHLLHLPMNFFEKRPVGELSSRLSELENIRQFLTGTALTAILDVVFSVFYIAVMFLYSPRLTLCVLLTVPLVILSTLIVSTLQRKLIRIKSDHGSKVQSYLVEVLGGIFTVKAQHIESLVEATWRERYVQYLASGFKTSTVSATFGSFSHFLNTTSSLLVLWVGAESVLKGELTLGGLIAFRILTGYVTGPLLRLARLWQRFQETSLSMELLADIVEFPAEETPQSSTRLQLPPIDGRVQYHEVSFGFKPGQLQLSNVSLDIPAGSFVGIVGQSGSGKSTLMKLLPRLYAAQTGSISIDGYEVSKVNLGSLRSQIGIVPQDAVLFEGTIRDNIALFTNLSDEEVIAAAKVAEAHDFIMQLSDGYSTQVGERGGSLSGGQRQRIAIARVVARNPRLLIFDEATSALDYETERRVCENLMRKFHDRTCFFITHRLNTIVPADWILFMQAGIIAEQGTHHDLMARRQLYYCLYTQQSRM</sequence>
<dbReference type="InterPro" id="IPR039421">
    <property type="entry name" value="Type_1_exporter"/>
</dbReference>
<keyword evidence="7" id="KW-0645">Protease</keyword>
<dbReference type="EMBL" id="CP113797">
    <property type="protein sequence ID" value="WAL59642.1"/>
    <property type="molecule type" value="Genomic_DNA"/>
</dbReference>
<dbReference type="InterPro" id="IPR005074">
    <property type="entry name" value="Peptidase_C39"/>
</dbReference>
<dbReference type="Proteomes" id="UP001163152">
    <property type="component" value="Chromosome"/>
</dbReference>
<feature type="region of interest" description="Disordered" evidence="11">
    <location>
        <begin position="270"/>
        <end position="333"/>
    </location>
</feature>
<evidence type="ECO:0000313" key="17">
    <source>
        <dbReference type="EMBL" id="WAL59642.1"/>
    </source>
</evidence>
<dbReference type="InterPro" id="IPR003439">
    <property type="entry name" value="ABC_transporter-like_ATP-bd"/>
</dbReference>
<dbReference type="FunFam" id="3.40.50.300:FF:000221">
    <property type="entry name" value="Multidrug ABC transporter ATP-binding protein"/>
    <property type="match status" value="1"/>
</dbReference>
<dbReference type="PROSITE" id="PS50990">
    <property type="entry name" value="PEPTIDASE_C39"/>
    <property type="match status" value="1"/>
</dbReference>
<feature type="transmembrane region" description="Helical" evidence="12">
    <location>
        <begin position="505"/>
        <end position="526"/>
    </location>
</feature>
<evidence type="ECO:0000256" key="12">
    <source>
        <dbReference type="SAM" id="Phobius"/>
    </source>
</evidence>
<feature type="domain" description="ABC transporter" evidence="14">
    <location>
        <begin position="823"/>
        <end position="1056"/>
    </location>
</feature>
<feature type="domain" description="Peptidase C39" evidence="16">
    <location>
        <begin position="345"/>
        <end position="467"/>
    </location>
</feature>
<evidence type="ECO:0000256" key="10">
    <source>
        <dbReference type="ARBA" id="ARBA00023136"/>
    </source>
</evidence>
<evidence type="ECO:0000259" key="15">
    <source>
        <dbReference type="PROSITE" id="PS50929"/>
    </source>
</evidence>
<dbReference type="GO" id="GO:0015421">
    <property type="term" value="F:ABC-type oligopeptide transporter activity"/>
    <property type="evidence" value="ECO:0007669"/>
    <property type="project" value="TreeGrafter"/>
</dbReference>
<comment type="subcellular location">
    <subcellularLocation>
        <location evidence="1">Cell membrane</location>
        <topology evidence="1">Multi-pass membrane protein</topology>
    </subcellularLocation>
</comment>
<dbReference type="InterPro" id="IPR018490">
    <property type="entry name" value="cNMP-bd_dom_sf"/>
</dbReference>
<feature type="domain" description="Cyclic nucleotide-binding" evidence="13">
    <location>
        <begin position="20"/>
        <end position="108"/>
    </location>
</feature>
<feature type="transmembrane region" description="Helical" evidence="12">
    <location>
        <begin position="647"/>
        <end position="666"/>
    </location>
</feature>
<dbReference type="GO" id="GO:0005886">
    <property type="term" value="C:plasma membrane"/>
    <property type="evidence" value="ECO:0007669"/>
    <property type="project" value="UniProtKB-SubCell"/>
</dbReference>
<dbReference type="PROSITE" id="PS50929">
    <property type="entry name" value="ABC_TM1F"/>
    <property type="match status" value="1"/>
</dbReference>
<dbReference type="PROSITE" id="PS50042">
    <property type="entry name" value="CNMP_BINDING_3"/>
    <property type="match status" value="1"/>
</dbReference>
<dbReference type="PROSITE" id="PS50893">
    <property type="entry name" value="ABC_TRANSPORTER_2"/>
    <property type="match status" value="1"/>
</dbReference>
<evidence type="ECO:0000313" key="18">
    <source>
        <dbReference type="Proteomes" id="UP001163152"/>
    </source>
</evidence>
<dbReference type="PROSITE" id="PS00211">
    <property type="entry name" value="ABC_TRANSPORTER_1"/>
    <property type="match status" value="1"/>
</dbReference>
<keyword evidence="3" id="KW-1003">Cell membrane</keyword>
<keyword evidence="6" id="KW-0378">Hydrolase</keyword>
<evidence type="ECO:0000259" key="14">
    <source>
        <dbReference type="PROSITE" id="PS50893"/>
    </source>
</evidence>
<organism evidence="17 18">
    <name type="scientific">Thermocoleostomius sinensis A174</name>
    <dbReference type="NCBI Taxonomy" id="2016057"/>
    <lineage>
        <taxon>Bacteria</taxon>
        <taxon>Bacillati</taxon>
        <taxon>Cyanobacteriota</taxon>
        <taxon>Cyanophyceae</taxon>
        <taxon>Oculatellales</taxon>
        <taxon>Oculatellaceae</taxon>
        <taxon>Thermocoleostomius</taxon>
    </lineage>
</organism>
<dbReference type="SMART" id="SM00382">
    <property type="entry name" value="AAA"/>
    <property type="match status" value="1"/>
</dbReference>
<evidence type="ECO:0000256" key="7">
    <source>
        <dbReference type="ARBA" id="ARBA00022807"/>
    </source>
</evidence>
<dbReference type="InterPro" id="IPR000595">
    <property type="entry name" value="cNMP-bd_dom"/>
</dbReference>
<keyword evidence="18" id="KW-1185">Reference proteome</keyword>
<dbReference type="Gene3D" id="2.60.120.10">
    <property type="entry name" value="Jelly Rolls"/>
    <property type="match status" value="1"/>
</dbReference>
<dbReference type="Pfam" id="PF00664">
    <property type="entry name" value="ABC_membrane"/>
    <property type="match status" value="1"/>
</dbReference>
<feature type="compositionally biased region" description="Low complexity" evidence="11">
    <location>
        <begin position="282"/>
        <end position="302"/>
    </location>
</feature>
<evidence type="ECO:0000256" key="1">
    <source>
        <dbReference type="ARBA" id="ARBA00004651"/>
    </source>
</evidence>
<keyword evidence="2" id="KW-0813">Transport</keyword>
<keyword evidence="9 12" id="KW-1133">Transmembrane helix</keyword>
<proteinExistence type="predicted"/>
<dbReference type="Pfam" id="PF00005">
    <property type="entry name" value="ABC_tran"/>
    <property type="match status" value="1"/>
</dbReference>
<keyword evidence="5" id="KW-0547">Nucleotide-binding</keyword>
<dbReference type="InterPro" id="IPR017871">
    <property type="entry name" value="ABC_transporter-like_CS"/>
</dbReference>
<keyword evidence="10 12" id="KW-0472">Membrane</keyword>
<dbReference type="CDD" id="cd00038">
    <property type="entry name" value="CAP_ED"/>
    <property type="match status" value="1"/>
</dbReference>
<feature type="transmembrane region" description="Helical" evidence="12">
    <location>
        <begin position="616"/>
        <end position="641"/>
    </location>
</feature>
<dbReference type="InterPro" id="IPR027417">
    <property type="entry name" value="P-loop_NTPase"/>
</dbReference>
<dbReference type="GO" id="GO:0016887">
    <property type="term" value="F:ATP hydrolysis activity"/>
    <property type="evidence" value="ECO:0007669"/>
    <property type="project" value="InterPro"/>
</dbReference>